<feature type="transmembrane region" description="Helical" evidence="1">
    <location>
        <begin position="143"/>
        <end position="162"/>
    </location>
</feature>
<reference evidence="3 4" key="1">
    <citation type="submission" date="2020-08" db="EMBL/GenBank/DDBJ databases">
        <title>Bridging the membrane lipid divide: bacteria of the FCB group superphylum have the potential to synthesize archaeal ether lipids.</title>
        <authorList>
            <person name="Villanueva L."/>
            <person name="Von Meijenfeldt F.A.B."/>
            <person name="Westbye A.B."/>
            <person name="Yadav S."/>
            <person name="Hopmans E.C."/>
            <person name="Dutilh B.E."/>
            <person name="Sinninghe Damste J.S."/>
        </authorList>
    </citation>
    <scope>NUCLEOTIDE SEQUENCE [LARGE SCALE GENOMIC DNA]</scope>
    <source>
        <strain evidence="3">NIOZ-UU27</strain>
    </source>
</reference>
<keyword evidence="1" id="KW-0812">Transmembrane</keyword>
<dbReference type="PANTHER" id="PTHR22911">
    <property type="entry name" value="ACYL-MALONYL CONDENSING ENZYME-RELATED"/>
    <property type="match status" value="1"/>
</dbReference>
<protein>
    <submittedName>
        <fullName evidence="3">EamA family transporter</fullName>
    </submittedName>
</protein>
<name>A0A8J6MZ88_9DELT</name>
<feature type="transmembrane region" description="Helical" evidence="1">
    <location>
        <begin position="28"/>
        <end position="46"/>
    </location>
</feature>
<feature type="transmembrane region" description="Helical" evidence="1">
    <location>
        <begin position="174"/>
        <end position="193"/>
    </location>
</feature>
<dbReference type="InterPro" id="IPR000620">
    <property type="entry name" value="EamA_dom"/>
</dbReference>
<keyword evidence="1" id="KW-1133">Transmembrane helix</keyword>
<gene>
    <name evidence="3" type="ORF">H8E19_04870</name>
</gene>
<feature type="transmembrane region" description="Helical" evidence="1">
    <location>
        <begin position="116"/>
        <end position="137"/>
    </location>
</feature>
<dbReference type="AlphaFoldDB" id="A0A8J6MZ88"/>
<dbReference type="GO" id="GO:0016020">
    <property type="term" value="C:membrane"/>
    <property type="evidence" value="ECO:0007669"/>
    <property type="project" value="InterPro"/>
</dbReference>
<evidence type="ECO:0000256" key="1">
    <source>
        <dbReference type="SAM" id="Phobius"/>
    </source>
</evidence>
<proteinExistence type="predicted"/>
<feature type="transmembrane region" description="Helical" evidence="1">
    <location>
        <begin position="85"/>
        <end position="107"/>
    </location>
</feature>
<dbReference type="Pfam" id="PF00892">
    <property type="entry name" value="EamA"/>
    <property type="match status" value="2"/>
</dbReference>
<evidence type="ECO:0000259" key="2">
    <source>
        <dbReference type="Pfam" id="PF00892"/>
    </source>
</evidence>
<feature type="domain" description="EamA" evidence="2">
    <location>
        <begin position="143"/>
        <end position="276"/>
    </location>
</feature>
<sequence length="301" mass="33279">MAAAIMWASSGVAGKALFAGGITPFELVQIRVTLSTLLLAIIFCLHDRNVFRIRSKDLGYFLLLGGVAMAFVQITYFYAVSKIQVAAAVFLEYLAPILVAFFSICFWKERLTLTKFLSLVISLAGCYLVVGGYNLHLLKMNRVGILCGLSAALCFAAYTLIGERMMQRYSPWTVLFYAFLFATFTWHIIPPPFQYLWASHSLGQWGWLLYISVIGTVIPFALFFMGINHIRSTRASITATLEPIAAGLLAYLFLGEGLAPLQIVGGAMVVGAIVLLQLKREHDELAPALIRPSYDNSEIVK</sequence>
<comment type="caution">
    <text evidence="3">The sequence shown here is derived from an EMBL/GenBank/DDBJ whole genome shotgun (WGS) entry which is preliminary data.</text>
</comment>
<dbReference type="SUPFAM" id="SSF103481">
    <property type="entry name" value="Multidrug resistance efflux transporter EmrE"/>
    <property type="match status" value="2"/>
</dbReference>
<feature type="domain" description="EamA" evidence="2">
    <location>
        <begin position="1"/>
        <end position="130"/>
    </location>
</feature>
<dbReference type="InterPro" id="IPR037185">
    <property type="entry name" value="EmrE-like"/>
</dbReference>
<dbReference type="Proteomes" id="UP000650524">
    <property type="component" value="Unassembled WGS sequence"/>
</dbReference>
<dbReference type="Gene3D" id="1.10.3730.20">
    <property type="match status" value="1"/>
</dbReference>
<feature type="transmembrane region" description="Helical" evidence="1">
    <location>
        <begin position="205"/>
        <end position="225"/>
    </location>
</feature>
<organism evidence="3 4">
    <name type="scientific">Candidatus Desulfacyla euxinica</name>
    <dbReference type="NCBI Taxonomy" id="2841693"/>
    <lineage>
        <taxon>Bacteria</taxon>
        <taxon>Deltaproteobacteria</taxon>
        <taxon>Candidatus Desulfacyla</taxon>
    </lineage>
</organism>
<evidence type="ECO:0000313" key="3">
    <source>
        <dbReference type="EMBL" id="MBC8176716.1"/>
    </source>
</evidence>
<dbReference type="PANTHER" id="PTHR22911:SF79">
    <property type="entry name" value="MOBA-LIKE NTP TRANSFERASE DOMAIN-CONTAINING PROTEIN"/>
    <property type="match status" value="1"/>
</dbReference>
<dbReference type="EMBL" id="JACNJD010000157">
    <property type="protein sequence ID" value="MBC8176716.1"/>
    <property type="molecule type" value="Genomic_DNA"/>
</dbReference>
<accession>A0A8J6MZ88</accession>
<evidence type="ECO:0000313" key="4">
    <source>
        <dbReference type="Proteomes" id="UP000650524"/>
    </source>
</evidence>
<feature type="transmembrane region" description="Helical" evidence="1">
    <location>
        <begin position="58"/>
        <end position="79"/>
    </location>
</feature>
<keyword evidence="1" id="KW-0472">Membrane</keyword>